<dbReference type="InterPro" id="IPR011992">
    <property type="entry name" value="EF-hand-dom_pair"/>
</dbReference>
<dbReference type="EMBL" id="AAAREG010000023">
    <property type="protein sequence ID" value="EAE2355600.1"/>
    <property type="molecule type" value="Genomic_DNA"/>
</dbReference>
<sequence>PLIELKLDELFNQLSTVQKEEPIVLTNDDLKKMFQISDSTLNRLIKAVDFPKCWYGIRGHYPKDKILNWFEQHDYDSD</sequence>
<keyword evidence="1" id="KW-0238">DNA-binding</keyword>
<dbReference type="SUPFAM" id="SSF47473">
    <property type="entry name" value="EF-hand"/>
    <property type="match status" value="1"/>
</dbReference>
<feature type="non-terminal residue" evidence="1">
    <location>
        <position position="1"/>
    </location>
</feature>
<name>A0AAN2WIQ7_LISMN</name>
<comment type="caution">
    <text evidence="1">The sequence shown here is derived from an EMBL/GenBank/DDBJ whole genome shotgun (WGS) entry which is preliminary data.</text>
</comment>
<protein>
    <submittedName>
        <fullName evidence="1">DNA-binding protein</fullName>
    </submittedName>
</protein>
<reference evidence="1 2" key="1">
    <citation type="submission" date="2018-06" db="EMBL/GenBank/DDBJ databases">
        <authorList>
            <consortium name="PulseNet: The National Subtyping Network for Foodborne Disease Surveillance"/>
            <person name="Tarr C.L."/>
            <person name="Trees E."/>
            <person name="Katz L.S."/>
            <person name="Carleton-Romer H.A."/>
            <person name="Stroika S."/>
            <person name="Kucerova Z."/>
            <person name="Roache K.F."/>
            <person name="Sabol A.L."/>
            <person name="Besser J."/>
            <person name="Gerner-Smidt P."/>
        </authorList>
    </citation>
    <scope>NUCLEOTIDE SEQUENCE [LARGE SCALE GENOMIC DNA]</scope>
    <source>
        <strain evidence="1 2">PNUSAL000134</strain>
    </source>
</reference>
<dbReference type="Proteomes" id="UP000336166">
    <property type="component" value="Unassembled WGS sequence"/>
</dbReference>
<proteinExistence type="predicted"/>
<gene>
    <name evidence="1" type="ORF">Y261_14780</name>
</gene>
<dbReference type="AlphaFoldDB" id="A0AAN2WIQ7"/>
<evidence type="ECO:0000313" key="1">
    <source>
        <dbReference type="EMBL" id="EAE2355600.1"/>
    </source>
</evidence>
<organism evidence="1 2">
    <name type="scientific">Listeria monocytogenes</name>
    <dbReference type="NCBI Taxonomy" id="1639"/>
    <lineage>
        <taxon>Bacteria</taxon>
        <taxon>Bacillati</taxon>
        <taxon>Bacillota</taxon>
        <taxon>Bacilli</taxon>
        <taxon>Bacillales</taxon>
        <taxon>Listeriaceae</taxon>
        <taxon>Listeria</taxon>
    </lineage>
</organism>
<dbReference type="GO" id="GO:0003677">
    <property type="term" value="F:DNA binding"/>
    <property type="evidence" value="ECO:0007669"/>
    <property type="project" value="UniProtKB-KW"/>
</dbReference>
<accession>A0AAN2WIQ7</accession>
<evidence type="ECO:0000313" key="2">
    <source>
        <dbReference type="Proteomes" id="UP000336166"/>
    </source>
</evidence>